<reference evidence="7" key="1">
    <citation type="journal article" date="2020" name="Stud. Mycol.">
        <title>101 Dothideomycetes genomes: a test case for predicting lifestyles and emergence of pathogens.</title>
        <authorList>
            <person name="Haridas S."/>
            <person name="Albert R."/>
            <person name="Binder M."/>
            <person name="Bloem J."/>
            <person name="Labutti K."/>
            <person name="Salamov A."/>
            <person name="Andreopoulos B."/>
            <person name="Baker S."/>
            <person name="Barry K."/>
            <person name="Bills G."/>
            <person name="Bluhm B."/>
            <person name="Cannon C."/>
            <person name="Castanera R."/>
            <person name="Culley D."/>
            <person name="Daum C."/>
            <person name="Ezra D."/>
            <person name="Gonzalez J."/>
            <person name="Henrissat B."/>
            <person name="Kuo A."/>
            <person name="Liang C."/>
            <person name="Lipzen A."/>
            <person name="Lutzoni F."/>
            <person name="Magnuson J."/>
            <person name="Mondo S."/>
            <person name="Nolan M."/>
            <person name="Ohm R."/>
            <person name="Pangilinan J."/>
            <person name="Park H.-J."/>
            <person name="Ramirez L."/>
            <person name="Alfaro M."/>
            <person name="Sun H."/>
            <person name="Tritt A."/>
            <person name="Yoshinaga Y."/>
            <person name="Zwiers L.-H."/>
            <person name="Turgeon B."/>
            <person name="Goodwin S."/>
            <person name="Spatafora J."/>
            <person name="Crous P."/>
            <person name="Grigoriev I."/>
        </authorList>
    </citation>
    <scope>NUCLEOTIDE SEQUENCE</scope>
    <source>
        <strain evidence="7">CBS 675.92</strain>
    </source>
</reference>
<dbReference type="OrthoDB" id="4074965at2759"/>
<evidence type="ECO:0000256" key="5">
    <source>
        <dbReference type="SAM" id="Phobius"/>
    </source>
</evidence>
<evidence type="ECO:0000256" key="4">
    <source>
        <dbReference type="ARBA" id="ARBA00023136"/>
    </source>
</evidence>
<feature type="domain" description="MARVEL" evidence="6">
    <location>
        <begin position="7"/>
        <end position="137"/>
    </location>
</feature>
<dbReference type="GO" id="GO:0016020">
    <property type="term" value="C:membrane"/>
    <property type="evidence" value="ECO:0007669"/>
    <property type="project" value="UniProtKB-SubCell"/>
</dbReference>
<proteinExistence type="predicted"/>
<evidence type="ECO:0000256" key="1">
    <source>
        <dbReference type="ARBA" id="ARBA00004141"/>
    </source>
</evidence>
<feature type="transmembrane region" description="Helical" evidence="5">
    <location>
        <begin position="73"/>
        <end position="91"/>
    </location>
</feature>
<gene>
    <name evidence="7" type="ORF">CC80DRAFT_558429</name>
</gene>
<accession>A0A6A5U2I4</accession>
<keyword evidence="4 5" id="KW-0472">Membrane</keyword>
<organism evidence="7 8">
    <name type="scientific">Byssothecium circinans</name>
    <dbReference type="NCBI Taxonomy" id="147558"/>
    <lineage>
        <taxon>Eukaryota</taxon>
        <taxon>Fungi</taxon>
        <taxon>Dikarya</taxon>
        <taxon>Ascomycota</taxon>
        <taxon>Pezizomycotina</taxon>
        <taxon>Dothideomycetes</taxon>
        <taxon>Pleosporomycetidae</taxon>
        <taxon>Pleosporales</taxon>
        <taxon>Massarineae</taxon>
        <taxon>Massarinaceae</taxon>
        <taxon>Byssothecium</taxon>
    </lineage>
</organism>
<feature type="transmembrane region" description="Helical" evidence="5">
    <location>
        <begin position="42"/>
        <end position="61"/>
    </location>
</feature>
<evidence type="ECO:0000256" key="2">
    <source>
        <dbReference type="ARBA" id="ARBA00022692"/>
    </source>
</evidence>
<evidence type="ECO:0000259" key="6">
    <source>
        <dbReference type="Pfam" id="PF01284"/>
    </source>
</evidence>
<evidence type="ECO:0000256" key="3">
    <source>
        <dbReference type="ARBA" id="ARBA00022989"/>
    </source>
</evidence>
<sequence length="155" mass="17522">MLVSRIVSLVLRVAEFIFAAIVLGLSTWFLWQRTHSYVFLPYGRIIYVVIISSLAILGSLFSMIPTKASIASYGSDLFFTVAWFAAFAVYADWYRSFNCGGIWVWNGMTFSGQCGRWSTNQAFSFLSAITWCASFVLGVITHHRLTKWARTEGTK</sequence>
<dbReference type="Proteomes" id="UP000800035">
    <property type="component" value="Unassembled WGS sequence"/>
</dbReference>
<keyword evidence="8" id="KW-1185">Reference proteome</keyword>
<feature type="transmembrane region" description="Helical" evidence="5">
    <location>
        <begin position="9"/>
        <end position="30"/>
    </location>
</feature>
<feature type="transmembrane region" description="Helical" evidence="5">
    <location>
        <begin position="122"/>
        <end position="140"/>
    </location>
</feature>
<keyword evidence="3 5" id="KW-1133">Transmembrane helix</keyword>
<dbReference type="PANTHER" id="PTHR39608">
    <property type="entry name" value="INTEGRAL MEMBRANE PROTEIN (AFU_ORTHOLOGUE AFUA_5G08640)"/>
    <property type="match status" value="1"/>
</dbReference>
<dbReference type="InterPro" id="IPR008253">
    <property type="entry name" value="Marvel"/>
</dbReference>
<dbReference type="PANTHER" id="PTHR39608:SF1">
    <property type="entry name" value="INTEGRAL MEMBRANE PROTEIN (AFU_ORTHOLOGUE AFUA_5G08640)"/>
    <property type="match status" value="1"/>
</dbReference>
<name>A0A6A5U2I4_9PLEO</name>
<dbReference type="Pfam" id="PF01284">
    <property type="entry name" value="MARVEL"/>
    <property type="match status" value="1"/>
</dbReference>
<evidence type="ECO:0000313" key="8">
    <source>
        <dbReference type="Proteomes" id="UP000800035"/>
    </source>
</evidence>
<comment type="subcellular location">
    <subcellularLocation>
        <location evidence="1">Membrane</location>
        <topology evidence="1">Multi-pass membrane protein</topology>
    </subcellularLocation>
</comment>
<dbReference type="EMBL" id="ML976986">
    <property type="protein sequence ID" value="KAF1958864.1"/>
    <property type="molecule type" value="Genomic_DNA"/>
</dbReference>
<protein>
    <recommendedName>
        <fullName evidence="6">MARVEL domain-containing protein</fullName>
    </recommendedName>
</protein>
<evidence type="ECO:0000313" key="7">
    <source>
        <dbReference type="EMBL" id="KAF1958864.1"/>
    </source>
</evidence>
<keyword evidence="2 5" id="KW-0812">Transmembrane</keyword>
<dbReference type="AlphaFoldDB" id="A0A6A5U2I4"/>